<dbReference type="Gene3D" id="1.25.70.10">
    <property type="entry name" value="Transcription termination factor 3, mitochondrial"/>
    <property type="match status" value="1"/>
</dbReference>
<accession>A0A1J3J1K9</accession>
<keyword evidence="2" id="KW-0806">Transcription termination</keyword>
<dbReference type="InterPro" id="IPR038538">
    <property type="entry name" value="MTERF_sf"/>
</dbReference>
<organism evidence="4">
    <name type="scientific">Noccaea caerulescens</name>
    <name type="common">Alpine penny-cress</name>
    <name type="synonym">Thlaspi caerulescens</name>
    <dbReference type="NCBI Taxonomy" id="107243"/>
    <lineage>
        <taxon>Eukaryota</taxon>
        <taxon>Viridiplantae</taxon>
        <taxon>Streptophyta</taxon>
        <taxon>Embryophyta</taxon>
        <taxon>Tracheophyta</taxon>
        <taxon>Spermatophyta</taxon>
        <taxon>Magnoliopsida</taxon>
        <taxon>eudicotyledons</taxon>
        <taxon>Gunneridae</taxon>
        <taxon>Pentapetalae</taxon>
        <taxon>rosids</taxon>
        <taxon>malvids</taxon>
        <taxon>Brassicales</taxon>
        <taxon>Brassicaceae</taxon>
        <taxon>Coluteocarpeae</taxon>
        <taxon>Noccaea</taxon>
    </lineage>
</organism>
<dbReference type="EMBL" id="GEVM01019845">
    <property type="protein sequence ID" value="JAU86093.1"/>
    <property type="molecule type" value="Transcribed_RNA"/>
</dbReference>
<protein>
    <recommendedName>
        <fullName evidence="5">Transcription termination factor 3, mitochondrial</fullName>
    </recommendedName>
</protein>
<dbReference type="GO" id="GO:0005737">
    <property type="term" value="C:cytoplasm"/>
    <property type="evidence" value="ECO:0007669"/>
    <property type="project" value="UniProtKB-ARBA"/>
</dbReference>
<dbReference type="PANTHER" id="PTHR13068">
    <property type="entry name" value="CGI-12 PROTEIN-RELATED"/>
    <property type="match status" value="1"/>
</dbReference>
<dbReference type="InterPro" id="IPR003690">
    <property type="entry name" value="MTERF"/>
</dbReference>
<proteinExistence type="inferred from homology"/>
<dbReference type="GO" id="GO:0003676">
    <property type="term" value="F:nucleic acid binding"/>
    <property type="evidence" value="ECO:0007669"/>
    <property type="project" value="InterPro"/>
</dbReference>
<dbReference type="PANTHER" id="PTHR13068:SF133">
    <property type="entry name" value="MITOCHONDRIAL TRANSCRIPTION TERMINATION FACTOR FAMILY PROTEIN"/>
    <property type="match status" value="1"/>
</dbReference>
<reference evidence="4" key="1">
    <citation type="submission" date="2016-07" db="EMBL/GenBank/DDBJ databases">
        <title>De novo transcriptome assembly of four accessions of the metal hyperaccumulator plant Noccaea caerulescens.</title>
        <authorList>
            <person name="Blande D."/>
            <person name="Halimaa P."/>
            <person name="Tervahauta A.I."/>
            <person name="Aarts M.G."/>
            <person name="Karenlampi S.O."/>
        </authorList>
    </citation>
    <scope>NUCLEOTIDE SEQUENCE</scope>
</reference>
<evidence type="ECO:0000256" key="3">
    <source>
        <dbReference type="ARBA" id="ARBA00022946"/>
    </source>
</evidence>
<name>A0A1J3J1K9_NOCCA</name>
<evidence type="ECO:0000256" key="1">
    <source>
        <dbReference type="ARBA" id="ARBA00007692"/>
    </source>
</evidence>
<dbReference type="GO" id="GO:0006353">
    <property type="term" value="P:DNA-templated transcription termination"/>
    <property type="evidence" value="ECO:0007669"/>
    <property type="project" value="UniProtKB-KW"/>
</dbReference>
<dbReference type="Pfam" id="PF02536">
    <property type="entry name" value="mTERF"/>
    <property type="match status" value="1"/>
</dbReference>
<evidence type="ECO:0000256" key="2">
    <source>
        <dbReference type="ARBA" id="ARBA00022472"/>
    </source>
</evidence>
<dbReference type="AlphaFoldDB" id="A0A1J3J1K9"/>
<sequence length="459" mass="51429">MYSLILHGRRLIELQNCRHLISAAQNQNPFFAFSSCFSSAAVTVEDVGKGKTFTVSYLVDSLGLSTKLARSISKRVSIEDKGNPDSVLKLFRSHGFTDSQISDIIKDYPLLLIADAEKSLAPKLQFLQSIGASTSELTEIVSTVPKILGKKGGNTISVYYDFVKEIIEADKSFNHKTLRHSSLPQGSRQENKLRNVLVLRELGVPHEVLFPLLISDHPLVCGEGKFEESLKKVVEMGFDPKTSRFIQALRVVQRLSNKSIEEKVDVYKKLGFSVNDVWGMFKKWPVSLTHSEKKISQTFETLKKCGLHEDEILSAFKKFPQCISYSEQTIENSIGTLLGQGFSRDELTMMFKRYPQCIGLSAESMKKKTEFLVKEMNWPLKAVALFPQVFGLNMEKRVVPRCNVIKALMSKGFLGSELPSMASVLAITDEAFLNKYVTKHSDKKLVAVLMSIFTGDCVS</sequence>
<gene>
    <name evidence="4" type="ORF">MP_TR7911_c0_g1_i1_g.24375</name>
</gene>
<keyword evidence="2" id="KW-0805">Transcription regulation</keyword>
<dbReference type="FunFam" id="1.25.70.10:FF:000039">
    <property type="entry name" value="F8K4.20 protein"/>
    <property type="match status" value="1"/>
</dbReference>
<dbReference type="FunFam" id="1.25.70.10:FF:000033">
    <property type="entry name" value="F19K23.4 protein"/>
    <property type="match status" value="1"/>
</dbReference>
<comment type="similarity">
    <text evidence="1">Belongs to the mTERF family.</text>
</comment>
<keyword evidence="3" id="KW-0809">Transit peptide</keyword>
<dbReference type="SMART" id="SM00733">
    <property type="entry name" value="Mterf"/>
    <property type="match status" value="8"/>
</dbReference>
<evidence type="ECO:0008006" key="5">
    <source>
        <dbReference type="Google" id="ProtNLM"/>
    </source>
</evidence>
<keyword evidence="2" id="KW-0804">Transcription</keyword>
<evidence type="ECO:0000313" key="4">
    <source>
        <dbReference type="EMBL" id="JAU86093.1"/>
    </source>
</evidence>